<organism evidence="2 3">
    <name type="scientific">Nocardioides bigeumensis</name>
    <dbReference type="NCBI Taxonomy" id="433657"/>
    <lineage>
        <taxon>Bacteria</taxon>
        <taxon>Bacillati</taxon>
        <taxon>Actinomycetota</taxon>
        <taxon>Actinomycetes</taxon>
        <taxon>Propionibacteriales</taxon>
        <taxon>Nocardioidaceae</taxon>
        <taxon>Nocardioides</taxon>
    </lineage>
</organism>
<dbReference type="PANTHER" id="PTHR43861">
    <property type="entry name" value="TRANS-ACONITATE 2-METHYLTRANSFERASE-RELATED"/>
    <property type="match status" value="1"/>
</dbReference>
<name>A0ABP5KBF1_9ACTN</name>
<evidence type="ECO:0000313" key="3">
    <source>
        <dbReference type="Proteomes" id="UP001500575"/>
    </source>
</evidence>
<gene>
    <name evidence="2" type="ORF">GCM10009843_29320</name>
</gene>
<dbReference type="PANTHER" id="PTHR43861:SF1">
    <property type="entry name" value="TRANS-ACONITATE 2-METHYLTRANSFERASE"/>
    <property type="match status" value="1"/>
</dbReference>
<sequence length="278" mass="29998">MDEHHYLIRGGIAGRERMRVVGRVMRPTTLRLLERVGVTSGMRCLDVGCGAGEVTFDLASLVGITGHVVGVDLDETKLDLARGDAEQAEVGNVEFRLGDVGGGLGQEEYDVVYARFLLTHVPDPEGVLQLMIDAAKPGGEVVVEDIDYGGTFDHPTTDEFDRYREIYVEAARVNGGDALIGRRLPLMMTRAGLERVEVEVVQPSGLEGEVTVIPALTLENIKATAVRHEVASGDEVDRVVDALYSIARDPEAFVASPRIVQVWGRKPGVATVGPSGRP</sequence>
<evidence type="ECO:0000259" key="1">
    <source>
        <dbReference type="Pfam" id="PF13847"/>
    </source>
</evidence>
<dbReference type="RefSeq" id="WP_344304532.1">
    <property type="nucleotide sequence ID" value="NZ_BAAAQQ010000013.1"/>
</dbReference>
<comment type="caution">
    <text evidence="2">The sequence shown here is derived from an EMBL/GenBank/DDBJ whole genome shotgun (WGS) entry which is preliminary data.</text>
</comment>
<dbReference type="Pfam" id="PF13847">
    <property type="entry name" value="Methyltransf_31"/>
    <property type="match status" value="1"/>
</dbReference>
<proteinExistence type="predicted"/>
<protein>
    <recommendedName>
        <fullName evidence="1">Methyltransferase domain-containing protein</fullName>
    </recommendedName>
</protein>
<dbReference type="SUPFAM" id="SSF53335">
    <property type="entry name" value="S-adenosyl-L-methionine-dependent methyltransferases"/>
    <property type="match status" value="1"/>
</dbReference>
<reference evidence="3" key="1">
    <citation type="journal article" date="2019" name="Int. J. Syst. Evol. Microbiol.">
        <title>The Global Catalogue of Microorganisms (GCM) 10K type strain sequencing project: providing services to taxonomists for standard genome sequencing and annotation.</title>
        <authorList>
            <consortium name="The Broad Institute Genomics Platform"/>
            <consortium name="The Broad Institute Genome Sequencing Center for Infectious Disease"/>
            <person name="Wu L."/>
            <person name="Ma J."/>
        </authorList>
    </citation>
    <scope>NUCLEOTIDE SEQUENCE [LARGE SCALE GENOMIC DNA]</scope>
    <source>
        <strain evidence="3">JCM 16021</strain>
    </source>
</reference>
<dbReference type="EMBL" id="BAAAQQ010000013">
    <property type="protein sequence ID" value="GAA2128648.1"/>
    <property type="molecule type" value="Genomic_DNA"/>
</dbReference>
<keyword evidence="3" id="KW-1185">Reference proteome</keyword>
<dbReference type="Gene3D" id="3.40.50.150">
    <property type="entry name" value="Vaccinia Virus protein VP39"/>
    <property type="match status" value="1"/>
</dbReference>
<dbReference type="InterPro" id="IPR029063">
    <property type="entry name" value="SAM-dependent_MTases_sf"/>
</dbReference>
<dbReference type="CDD" id="cd02440">
    <property type="entry name" value="AdoMet_MTases"/>
    <property type="match status" value="1"/>
</dbReference>
<accession>A0ABP5KBF1</accession>
<dbReference type="InterPro" id="IPR025714">
    <property type="entry name" value="Methyltranfer_dom"/>
</dbReference>
<feature type="domain" description="Methyltransferase" evidence="1">
    <location>
        <begin position="39"/>
        <end position="165"/>
    </location>
</feature>
<dbReference type="Proteomes" id="UP001500575">
    <property type="component" value="Unassembled WGS sequence"/>
</dbReference>
<evidence type="ECO:0000313" key="2">
    <source>
        <dbReference type="EMBL" id="GAA2128648.1"/>
    </source>
</evidence>